<dbReference type="SUPFAM" id="SSF50969">
    <property type="entry name" value="YVTN repeat-like/Quinoprotein amine dehydrogenase"/>
    <property type="match status" value="1"/>
</dbReference>
<gene>
    <name evidence="3" type="ORF">MMUR_55220</name>
</gene>
<evidence type="ECO:0000313" key="4">
    <source>
        <dbReference type="Proteomes" id="UP000465241"/>
    </source>
</evidence>
<name>A0A7I9WVS9_9MYCO</name>
<feature type="compositionally biased region" description="Basic and acidic residues" evidence="1">
    <location>
        <begin position="143"/>
        <end position="155"/>
    </location>
</feature>
<feature type="compositionally biased region" description="Low complexity" evidence="1">
    <location>
        <begin position="57"/>
        <end position="67"/>
    </location>
</feature>
<feature type="compositionally biased region" description="Acidic residues" evidence="1">
    <location>
        <begin position="68"/>
        <end position="133"/>
    </location>
</feature>
<keyword evidence="4" id="KW-1185">Reference proteome</keyword>
<dbReference type="InterPro" id="IPR015943">
    <property type="entry name" value="WD40/YVTN_repeat-like_dom_sf"/>
</dbReference>
<dbReference type="Proteomes" id="UP000465241">
    <property type="component" value="Unassembled WGS sequence"/>
</dbReference>
<feature type="compositionally biased region" description="Low complexity" evidence="1">
    <location>
        <begin position="32"/>
        <end position="50"/>
    </location>
</feature>
<dbReference type="RefSeq" id="WP_193491181.1">
    <property type="nucleotide sequence ID" value="NZ_BAAAMC010000035.1"/>
</dbReference>
<organism evidence="3 4">
    <name type="scientific">Mycolicibacterium murale</name>
    <dbReference type="NCBI Taxonomy" id="182220"/>
    <lineage>
        <taxon>Bacteria</taxon>
        <taxon>Bacillati</taxon>
        <taxon>Actinomycetota</taxon>
        <taxon>Actinomycetes</taxon>
        <taxon>Mycobacteriales</taxon>
        <taxon>Mycobacteriaceae</taxon>
        <taxon>Mycolicibacterium</taxon>
    </lineage>
</organism>
<feature type="compositionally biased region" description="Polar residues" evidence="1">
    <location>
        <begin position="195"/>
        <end position="205"/>
    </location>
</feature>
<dbReference type="Gene3D" id="2.130.10.10">
    <property type="entry name" value="YVTN repeat-like/Quinoprotein amine dehydrogenase"/>
    <property type="match status" value="4"/>
</dbReference>
<feature type="region of interest" description="Disordered" evidence="1">
    <location>
        <begin position="31"/>
        <end position="208"/>
    </location>
</feature>
<feature type="chain" id="PRO_5029538737" evidence="2">
    <location>
        <begin position="33"/>
        <end position="1099"/>
    </location>
</feature>
<comment type="caution">
    <text evidence="3">The sequence shown here is derived from an EMBL/GenBank/DDBJ whole genome shotgun (WGS) entry which is preliminary data.</text>
</comment>
<accession>A0A7I9WVS9</accession>
<dbReference type="EMBL" id="BLKT01000003">
    <property type="protein sequence ID" value="GFG61386.1"/>
    <property type="molecule type" value="Genomic_DNA"/>
</dbReference>
<dbReference type="InterPro" id="IPR011044">
    <property type="entry name" value="Quino_amine_DH_bsu"/>
</dbReference>
<evidence type="ECO:0000256" key="2">
    <source>
        <dbReference type="SAM" id="SignalP"/>
    </source>
</evidence>
<keyword evidence="2" id="KW-0732">Signal</keyword>
<reference evidence="3 4" key="1">
    <citation type="journal article" date="2019" name="Emerg. Microbes Infect.">
        <title>Comprehensive subspecies identification of 175 nontuberculous mycobacteria species based on 7547 genomic profiles.</title>
        <authorList>
            <person name="Matsumoto Y."/>
            <person name="Kinjo T."/>
            <person name="Motooka D."/>
            <person name="Nabeya D."/>
            <person name="Jung N."/>
            <person name="Uechi K."/>
            <person name="Horii T."/>
            <person name="Iida T."/>
            <person name="Fujita J."/>
            <person name="Nakamura S."/>
        </authorList>
    </citation>
    <scope>NUCLEOTIDE SEQUENCE [LARGE SCALE GENOMIC DNA]</scope>
    <source>
        <strain evidence="3 4">JCM 13392</strain>
    </source>
</reference>
<sequence length="1099" mass="114032">MSYARYVGRVGALAVALGIGVAVTNNSAVALADDSPSSTSSSTGADSSGSPDRDSESTSSGSSAEPAPDSDDDGDADPPEAETPDEDTTVEDDPADEDGPAAPDDDDATPEDGSDPVADDSDDHDSGDADESTIDVIRPEGAPSDRHEQAEEERGSAAVQELSDSDRPAEDSTDTDPAEVQDSNTVRTAGYSAENVDTTPDSTPSQPAPVLAAQTAAVAGAAVAAANPIQTFVSSVLSWFGFAPQAATTAPAAPAGNPATWAILAWLRREFEYTLFNRSPILDPVKTGQTPTGEVIGTLNGKDFQGAALTYSGSGTTPKGSVVVDPVTGAFTYTPGTELAAVGGTDTFTVTASNTAAYRLPGVAGMIQGVIHQGAQLLGLAQSDTTSTIVEVAYDVNGLTVISEIRTAGTPVGLVMSADGTRAYRTSEIYDATTGEYRTRVTVVDTETGAVLGTPITLVGQPGDFRVSKDGTRVVQTSEAYHEDTDDYTTTVMVIDSATGDLVGSRFVIEAHRAGHLQLSDHGTSAFQTTQTFDETNRVWFTELTVINTTTGTLVGNPIVVDGSFRIHTNDRLSREPLTFSADGTRAYMVTQNLGSGVDATQPQKSTLAVIDIATGTLVDTPVTIEGHPVGPLTVSKDGTRVYAVTRVDIYFTNTATARVAVVDAHTGALIGDPLVLNGYAVEDSGSPDTEPVLFFSPDGSRAFVSTNVWDPVTFAETTRVAMFDAADGTLLHTTVLQGRARGTLQRSTADPTRFVQLTVTDFGTRIEPATTQLATISAVDGTLIGTAHTRGIDDNGFPMQFNPGGTRAYLLTVHRRGDQHEGPADAQSLYLTVIDTATGQLVGAPIELRVAKTLEDGNGSVQFSADGTRAFQLVQERTSSDVDWSTRMLVIDTDTGALLNTVELPGPLVGHGQDSDEGHRVYLTTATKLIVIDSATGALVSATALPGTPVADMTFNGNAGEPGYLAVSRTVAGHTETVVLVIDTVTGSITDTWAPQAGRLVAGSAPVLSPDGSRLYVVTSVHHQDTDTYTAVVAAYSTAHGALIGTPVTVPGPRKGPLQVSADGTRLVQPATLQDPGTGDWVSALVVINSHAAAPVVV</sequence>
<evidence type="ECO:0000313" key="3">
    <source>
        <dbReference type="EMBL" id="GFG61386.1"/>
    </source>
</evidence>
<dbReference type="AlphaFoldDB" id="A0A7I9WVS9"/>
<proteinExistence type="predicted"/>
<evidence type="ECO:0000256" key="1">
    <source>
        <dbReference type="SAM" id="MobiDB-lite"/>
    </source>
</evidence>
<dbReference type="SUPFAM" id="SSF82171">
    <property type="entry name" value="DPP6 N-terminal domain-like"/>
    <property type="match status" value="1"/>
</dbReference>
<feature type="signal peptide" evidence="2">
    <location>
        <begin position="1"/>
        <end position="32"/>
    </location>
</feature>
<protein>
    <submittedName>
        <fullName evidence="3">Uncharacterized protein</fullName>
    </submittedName>
</protein>